<dbReference type="GO" id="GO:0016567">
    <property type="term" value="P:protein ubiquitination"/>
    <property type="evidence" value="ECO:0007669"/>
    <property type="project" value="TreeGrafter"/>
</dbReference>
<dbReference type="Pfam" id="PF13639">
    <property type="entry name" value="zf-RING_2"/>
    <property type="match status" value="1"/>
</dbReference>
<gene>
    <name evidence="15" type="ORF">EHUX00137_LOCUS27215</name>
</gene>
<keyword evidence="9" id="KW-0862">Zinc</keyword>
<dbReference type="InterPro" id="IPR001841">
    <property type="entry name" value="Znf_RING"/>
</dbReference>
<evidence type="ECO:0000256" key="1">
    <source>
        <dbReference type="ARBA" id="ARBA00000900"/>
    </source>
</evidence>
<keyword evidence="5" id="KW-0812">Transmembrane</keyword>
<dbReference type="EC" id="2.3.2.27" evidence="3"/>
<dbReference type="GO" id="GO:0061630">
    <property type="term" value="F:ubiquitin protein ligase activity"/>
    <property type="evidence" value="ECO:0007669"/>
    <property type="project" value="UniProtKB-EC"/>
</dbReference>
<dbReference type="SMART" id="SM00184">
    <property type="entry name" value="RING"/>
    <property type="match status" value="1"/>
</dbReference>
<protein>
    <recommendedName>
        <fullName evidence="3">RING-type E3 ubiquitin transferase</fullName>
        <ecNumber evidence="3">2.3.2.27</ecNumber>
    </recommendedName>
</protein>
<keyword evidence="7 12" id="KW-0863">Zinc-finger</keyword>
<dbReference type="SUPFAM" id="SSF57850">
    <property type="entry name" value="RING/U-box"/>
    <property type="match status" value="1"/>
</dbReference>
<keyword evidence="4" id="KW-0808">Transferase</keyword>
<proteinExistence type="predicted"/>
<dbReference type="InterPro" id="IPR013083">
    <property type="entry name" value="Znf_RING/FYVE/PHD"/>
</dbReference>
<keyword evidence="11" id="KW-0472">Membrane</keyword>
<sequence length="233" mass="24467">MHRGANIVALLWLCVGTALANVDPAEHEATLVVVLPASAQAYAPPQPTHGHPTHSQIHHTSPHAAAVAFALLWLCIVLLVRSCNHIQPLAAVSSHGPRPRPQVPIAMVQTHLENQDAEARKRARREWASEAASGLRQRSLEEGRCALASGSSLGFCCICMEEGSVEEPLTVLPCGHEFHACCIEQWLVFRGKAAGCPLCKAPLFPKEAKEAAASAAGATAAPAASSGGAVVLV</sequence>
<evidence type="ECO:0000256" key="10">
    <source>
        <dbReference type="ARBA" id="ARBA00022989"/>
    </source>
</evidence>
<evidence type="ECO:0000256" key="7">
    <source>
        <dbReference type="ARBA" id="ARBA00022771"/>
    </source>
</evidence>
<feature type="domain" description="RING-type" evidence="14">
    <location>
        <begin position="156"/>
        <end position="200"/>
    </location>
</feature>
<dbReference type="EMBL" id="HBIR01034921">
    <property type="protein sequence ID" value="CAE0565455.1"/>
    <property type="molecule type" value="Transcribed_RNA"/>
</dbReference>
<evidence type="ECO:0000313" key="15">
    <source>
        <dbReference type="EMBL" id="CAE0565455.1"/>
    </source>
</evidence>
<evidence type="ECO:0000256" key="6">
    <source>
        <dbReference type="ARBA" id="ARBA00022723"/>
    </source>
</evidence>
<evidence type="ECO:0000256" key="3">
    <source>
        <dbReference type="ARBA" id="ARBA00012483"/>
    </source>
</evidence>
<dbReference type="GO" id="GO:0008270">
    <property type="term" value="F:zinc ion binding"/>
    <property type="evidence" value="ECO:0007669"/>
    <property type="project" value="UniProtKB-KW"/>
</dbReference>
<reference evidence="15" key="1">
    <citation type="submission" date="2021-01" db="EMBL/GenBank/DDBJ databases">
        <authorList>
            <person name="Corre E."/>
            <person name="Pelletier E."/>
            <person name="Niang G."/>
            <person name="Scheremetjew M."/>
            <person name="Finn R."/>
            <person name="Kale V."/>
            <person name="Holt S."/>
            <person name="Cochrane G."/>
            <person name="Meng A."/>
            <person name="Brown T."/>
            <person name="Cohen L."/>
        </authorList>
    </citation>
    <scope>NUCLEOTIDE SEQUENCE</scope>
    <source>
        <strain evidence="15">379</strain>
    </source>
</reference>
<keyword evidence="6" id="KW-0479">Metal-binding</keyword>
<evidence type="ECO:0000256" key="4">
    <source>
        <dbReference type="ARBA" id="ARBA00022679"/>
    </source>
</evidence>
<name>A0A7S3WLJ4_EMIHU</name>
<comment type="subcellular location">
    <subcellularLocation>
        <location evidence="2">Membrane</location>
        <topology evidence="2">Multi-pass membrane protein</topology>
    </subcellularLocation>
</comment>
<evidence type="ECO:0000259" key="14">
    <source>
        <dbReference type="PROSITE" id="PS50089"/>
    </source>
</evidence>
<dbReference type="CDD" id="cd16448">
    <property type="entry name" value="RING-H2"/>
    <property type="match status" value="1"/>
</dbReference>
<dbReference type="PANTHER" id="PTHR45977">
    <property type="entry name" value="TARGET OF ERK KINASE MPK-1"/>
    <property type="match status" value="1"/>
</dbReference>
<keyword evidence="13" id="KW-0732">Signal</keyword>
<dbReference type="AlphaFoldDB" id="A0A7S3WLJ4"/>
<comment type="catalytic activity">
    <reaction evidence="1">
        <text>S-ubiquitinyl-[E2 ubiquitin-conjugating enzyme]-L-cysteine + [acceptor protein]-L-lysine = [E2 ubiquitin-conjugating enzyme]-L-cysteine + N(6)-ubiquitinyl-[acceptor protein]-L-lysine.</text>
        <dbReference type="EC" id="2.3.2.27"/>
    </reaction>
</comment>
<feature type="chain" id="PRO_5031007962" description="RING-type E3 ubiquitin transferase" evidence="13">
    <location>
        <begin position="21"/>
        <end position="233"/>
    </location>
</feature>
<dbReference type="GO" id="GO:0016020">
    <property type="term" value="C:membrane"/>
    <property type="evidence" value="ECO:0007669"/>
    <property type="project" value="UniProtKB-SubCell"/>
</dbReference>
<evidence type="ECO:0000256" key="9">
    <source>
        <dbReference type="ARBA" id="ARBA00022833"/>
    </source>
</evidence>
<organism evidence="15">
    <name type="scientific">Emiliania huxleyi</name>
    <name type="common">Coccolithophore</name>
    <name type="synonym">Pontosphaera huxleyi</name>
    <dbReference type="NCBI Taxonomy" id="2903"/>
    <lineage>
        <taxon>Eukaryota</taxon>
        <taxon>Haptista</taxon>
        <taxon>Haptophyta</taxon>
        <taxon>Prymnesiophyceae</taxon>
        <taxon>Isochrysidales</taxon>
        <taxon>Noelaerhabdaceae</taxon>
        <taxon>Emiliania</taxon>
    </lineage>
</organism>
<evidence type="ECO:0000256" key="12">
    <source>
        <dbReference type="PROSITE-ProRule" id="PRU00175"/>
    </source>
</evidence>
<keyword evidence="10" id="KW-1133">Transmembrane helix</keyword>
<evidence type="ECO:0000256" key="8">
    <source>
        <dbReference type="ARBA" id="ARBA00022786"/>
    </source>
</evidence>
<keyword evidence="8" id="KW-0833">Ubl conjugation pathway</keyword>
<evidence type="ECO:0000256" key="5">
    <source>
        <dbReference type="ARBA" id="ARBA00022692"/>
    </source>
</evidence>
<evidence type="ECO:0000256" key="13">
    <source>
        <dbReference type="SAM" id="SignalP"/>
    </source>
</evidence>
<feature type="signal peptide" evidence="13">
    <location>
        <begin position="1"/>
        <end position="20"/>
    </location>
</feature>
<accession>A0A7S3WLJ4</accession>
<evidence type="ECO:0000256" key="11">
    <source>
        <dbReference type="ARBA" id="ARBA00023136"/>
    </source>
</evidence>
<dbReference type="Gene3D" id="3.30.40.10">
    <property type="entry name" value="Zinc/RING finger domain, C3HC4 (zinc finger)"/>
    <property type="match status" value="1"/>
</dbReference>
<dbReference type="PROSITE" id="PS50089">
    <property type="entry name" value="ZF_RING_2"/>
    <property type="match status" value="1"/>
</dbReference>
<evidence type="ECO:0000256" key="2">
    <source>
        <dbReference type="ARBA" id="ARBA00004141"/>
    </source>
</evidence>
<dbReference type="PANTHER" id="PTHR45977:SF4">
    <property type="entry name" value="RING-TYPE DOMAIN-CONTAINING PROTEIN"/>
    <property type="match status" value="1"/>
</dbReference>
<dbReference type="GO" id="GO:0006511">
    <property type="term" value="P:ubiquitin-dependent protein catabolic process"/>
    <property type="evidence" value="ECO:0007669"/>
    <property type="project" value="TreeGrafter"/>
</dbReference>